<organism evidence="1 2">
    <name type="scientific">Cetraspora pellucida</name>
    <dbReference type="NCBI Taxonomy" id="1433469"/>
    <lineage>
        <taxon>Eukaryota</taxon>
        <taxon>Fungi</taxon>
        <taxon>Fungi incertae sedis</taxon>
        <taxon>Mucoromycota</taxon>
        <taxon>Glomeromycotina</taxon>
        <taxon>Glomeromycetes</taxon>
        <taxon>Diversisporales</taxon>
        <taxon>Gigasporaceae</taxon>
        <taxon>Cetraspora</taxon>
    </lineage>
</organism>
<dbReference type="Proteomes" id="UP000789366">
    <property type="component" value="Unassembled WGS sequence"/>
</dbReference>
<dbReference type="EMBL" id="CAJVPW010000142">
    <property type="protein sequence ID" value="CAG8444504.1"/>
    <property type="molecule type" value="Genomic_DNA"/>
</dbReference>
<name>A0ACA9K013_9GLOM</name>
<evidence type="ECO:0000313" key="1">
    <source>
        <dbReference type="EMBL" id="CAG8444504.1"/>
    </source>
</evidence>
<proteinExistence type="predicted"/>
<keyword evidence="2" id="KW-1185">Reference proteome</keyword>
<reference evidence="1" key="1">
    <citation type="submission" date="2021-06" db="EMBL/GenBank/DDBJ databases">
        <authorList>
            <person name="Kallberg Y."/>
            <person name="Tangrot J."/>
            <person name="Rosling A."/>
        </authorList>
    </citation>
    <scope>NUCLEOTIDE SEQUENCE</scope>
    <source>
        <strain evidence="1">28 12/20/2015</strain>
    </source>
</reference>
<protein>
    <submittedName>
        <fullName evidence="1">13227_t:CDS:1</fullName>
    </submittedName>
</protein>
<gene>
    <name evidence="1" type="ORF">SPELUC_LOCUS409</name>
</gene>
<sequence>MTTNLFARLSRDFGELLESSFNYDVIIQVGELPHVVEFHVHSIILATRSPYFRSALSDKWATKQENGLITFKKPNISSKIFKLVLNYIYTGAINLENKDLSEILEFFIASDELLLDEIMNYIQEYLLKNDEIWTTKNSVKVLHMLFHYDSLTKLKNYYLEILSNKKYSTIISTRHVSLIEGWISNDISNQLSQQKSAKNYFTPILSFESIDPFLKRIIKKKMKLIFNIIIITFIAALFTFCPIESVSSNESISFNESVSSVPPPSGICLKSKIVANGTQIKTGGDLGGWCSSLIQGQIPANELMISTLIIKPKDGSTVPANQNFTLSIKIVNLQTGYFSDTDREYYTIPQELNEEGIIKGHCHVVIQKLTYDGNGEIVPNPSVFAFFKGLSDPANDQGILETEVGSALEPGLPSGKYRICTMVSTYTHQPVIMPVAQRGSQDDCIRFIVGS</sequence>
<accession>A0ACA9K013</accession>
<comment type="caution">
    <text evidence="1">The sequence shown here is derived from an EMBL/GenBank/DDBJ whole genome shotgun (WGS) entry which is preliminary data.</text>
</comment>
<evidence type="ECO:0000313" key="2">
    <source>
        <dbReference type="Proteomes" id="UP000789366"/>
    </source>
</evidence>